<protein>
    <submittedName>
        <fullName evidence="2">Uncharacterized protein</fullName>
    </submittedName>
</protein>
<dbReference type="Proteomes" id="UP000008281">
    <property type="component" value="Unassembled WGS sequence"/>
</dbReference>
<dbReference type="eggNOG" id="KOG0061">
    <property type="taxonomic scope" value="Eukaryota"/>
</dbReference>
<dbReference type="OrthoDB" id="10564136at2759"/>
<evidence type="ECO:0000256" key="1">
    <source>
        <dbReference type="SAM" id="MobiDB-lite"/>
    </source>
</evidence>
<feature type="compositionally biased region" description="Basic and acidic residues" evidence="1">
    <location>
        <begin position="27"/>
        <end position="37"/>
    </location>
</feature>
<evidence type="ECO:0000313" key="2">
    <source>
        <dbReference type="EMBL" id="EFO97541.1"/>
    </source>
</evidence>
<evidence type="ECO:0000313" key="3">
    <source>
        <dbReference type="Proteomes" id="UP000008281"/>
    </source>
</evidence>
<dbReference type="InParanoid" id="E3NH02"/>
<reference evidence="2" key="1">
    <citation type="submission" date="2007-07" db="EMBL/GenBank/DDBJ databases">
        <title>PCAP assembly of the Caenorhabditis remanei genome.</title>
        <authorList>
            <consortium name="The Caenorhabditis remanei Sequencing Consortium"/>
            <person name="Wilson R.K."/>
        </authorList>
    </citation>
    <scope>NUCLEOTIDE SEQUENCE [LARGE SCALE GENOMIC DNA]</scope>
    <source>
        <strain evidence="2">PB4641</strain>
    </source>
</reference>
<sequence>MSSDVLTPDDALTDPQEQPTQQTSADLKSDRTQEESKKTKKKNISKEESSKPSENSRAQIVEDDIEDSENRFRLDSTQVPLIAESWEDTGKKKEKTENSGGKTSKKGERVLRWKGITVEEVKKKKKLSRVILDNG</sequence>
<feature type="compositionally biased region" description="Basic and acidic residues" evidence="1">
    <location>
        <begin position="88"/>
        <end position="97"/>
    </location>
</feature>
<dbReference type="AlphaFoldDB" id="E3NH02"/>
<accession>E3NH02</accession>
<organism evidence="3">
    <name type="scientific">Caenorhabditis remanei</name>
    <name type="common">Caenorhabditis vulgaris</name>
    <dbReference type="NCBI Taxonomy" id="31234"/>
    <lineage>
        <taxon>Eukaryota</taxon>
        <taxon>Metazoa</taxon>
        <taxon>Ecdysozoa</taxon>
        <taxon>Nematoda</taxon>
        <taxon>Chromadorea</taxon>
        <taxon>Rhabditida</taxon>
        <taxon>Rhabditina</taxon>
        <taxon>Rhabditomorpha</taxon>
        <taxon>Rhabditoidea</taxon>
        <taxon>Rhabditidae</taxon>
        <taxon>Peloderinae</taxon>
        <taxon>Caenorhabditis</taxon>
    </lineage>
</organism>
<dbReference type="EMBL" id="DS268663">
    <property type="protein sequence ID" value="EFO97541.1"/>
    <property type="molecule type" value="Genomic_DNA"/>
</dbReference>
<feature type="compositionally biased region" description="Polar residues" evidence="1">
    <location>
        <begin position="15"/>
        <end position="26"/>
    </location>
</feature>
<dbReference type="STRING" id="31234.E3NH02"/>
<gene>
    <name evidence="2" type="ORF">CRE_08570</name>
</gene>
<dbReference type="HOGENOM" id="CLU_1887670_0_0_1"/>
<name>E3NH02_CAERE</name>
<keyword evidence="3" id="KW-1185">Reference proteome</keyword>
<proteinExistence type="predicted"/>
<feature type="region of interest" description="Disordered" evidence="1">
    <location>
        <begin position="1"/>
        <end position="108"/>
    </location>
</feature>